<dbReference type="Proteomes" id="UP000048949">
    <property type="component" value="Unassembled WGS sequence"/>
</dbReference>
<accession>A0A0U1NPU0</accession>
<feature type="chain" id="PRO_5006712293" evidence="1">
    <location>
        <begin position="21"/>
        <end position="60"/>
    </location>
</feature>
<reference evidence="2 3" key="1">
    <citation type="submission" date="2015-04" db="EMBL/GenBank/DDBJ databases">
        <authorList>
            <person name="Syromyatnikov M.Y."/>
            <person name="Popov V.N."/>
        </authorList>
    </citation>
    <scope>NUCLEOTIDE SEQUENCE [LARGE SCALE GENOMIC DNA]</scope>
    <source>
        <strain evidence="2 3">CECT 5292</strain>
    </source>
</reference>
<sequence>MFRRSLGLAACLSVSLLGCSATTGTVGSIDVTKQPRGVLPSSTTTKLWTAYVSSPQFQCH</sequence>
<keyword evidence="3" id="KW-1185">Reference proteome</keyword>
<evidence type="ECO:0000313" key="3">
    <source>
        <dbReference type="Proteomes" id="UP000048949"/>
    </source>
</evidence>
<feature type="signal peptide" evidence="1">
    <location>
        <begin position="1"/>
        <end position="20"/>
    </location>
</feature>
<organism evidence="2 3">
    <name type="scientific">Nereida ignava</name>
    <dbReference type="NCBI Taxonomy" id="282199"/>
    <lineage>
        <taxon>Bacteria</taxon>
        <taxon>Pseudomonadati</taxon>
        <taxon>Pseudomonadota</taxon>
        <taxon>Alphaproteobacteria</taxon>
        <taxon>Rhodobacterales</taxon>
        <taxon>Roseobacteraceae</taxon>
        <taxon>Nereida</taxon>
    </lineage>
</organism>
<gene>
    <name evidence="2" type="ORF">NIG5292_02862</name>
</gene>
<keyword evidence="1" id="KW-0732">Signal</keyword>
<dbReference type="PROSITE" id="PS51257">
    <property type="entry name" value="PROKAR_LIPOPROTEIN"/>
    <property type="match status" value="1"/>
</dbReference>
<name>A0A0U1NPU0_9RHOB</name>
<dbReference type="EMBL" id="CVQV01000043">
    <property type="protein sequence ID" value="CRK76794.1"/>
    <property type="molecule type" value="Genomic_DNA"/>
</dbReference>
<protein>
    <submittedName>
        <fullName evidence="2">Uncharacterized protein</fullName>
    </submittedName>
</protein>
<proteinExistence type="predicted"/>
<dbReference type="AlphaFoldDB" id="A0A0U1NPU0"/>
<evidence type="ECO:0000313" key="2">
    <source>
        <dbReference type="EMBL" id="CRK76794.1"/>
    </source>
</evidence>
<evidence type="ECO:0000256" key="1">
    <source>
        <dbReference type="SAM" id="SignalP"/>
    </source>
</evidence>